<comment type="subcellular location">
    <subcellularLocation>
        <location evidence="8">Cytoplasm</location>
    </subcellularLocation>
</comment>
<organism evidence="11 12">
    <name type="scientific">Eiseniibacteriota bacterium</name>
    <dbReference type="NCBI Taxonomy" id="2212470"/>
    <lineage>
        <taxon>Bacteria</taxon>
        <taxon>Candidatus Eiseniibacteriota</taxon>
    </lineage>
</organism>
<dbReference type="GO" id="GO:0005524">
    <property type="term" value="F:ATP binding"/>
    <property type="evidence" value="ECO:0007669"/>
    <property type="project" value="UniProtKB-UniRule"/>
</dbReference>
<reference evidence="11 12" key="1">
    <citation type="journal article" date="2019" name="Nat. Microbiol.">
        <title>Mediterranean grassland soil C-N compound turnover is dependent on rainfall and depth, and is mediated by genomically divergent microorganisms.</title>
        <authorList>
            <person name="Diamond S."/>
            <person name="Andeer P.F."/>
            <person name="Li Z."/>
            <person name="Crits-Christoph A."/>
            <person name="Burstein D."/>
            <person name="Anantharaman K."/>
            <person name="Lane K.R."/>
            <person name="Thomas B.C."/>
            <person name="Pan C."/>
            <person name="Northen T.R."/>
            <person name="Banfield J.F."/>
        </authorList>
    </citation>
    <scope>NUCLEOTIDE SEQUENCE [LARGE SCALE GENOMIC DNA]</scope>
    <source>
        <strain evidence="11">WS_11</strain>
    </source>
</reference>
<dbReference type="GO" id="GO:0006220">
    <property type="term" value="P:pyrimidine nucleotide metabolic process"/>
    <property type="evidence" value="ECO:0007669"/>
    <property type="project" value="UniProtKB-UniRule"/>
</dbReference>
<feature type="region of interest" description="Disordered" evidence="9">
    <location>
        <begin position="219"/>
        <end position="246"/>
    </location>
</feature>
<dbReference type="GO" id="GO:0036431">
    <property type="term" value="F:dCMP kinase activity"/>
    <property type="evidence" value="ECO:0007669"/>
    <property type="project" value="InterPro"/>
</dbReference>
<evidence type="ECO:0000256" key="6">
    <source>
        <dbReference type="ARBA" id="ARBA00047615"/>
    </source>
</evidence>
<dbReference type="InterPro" id="IPR027417">
    <property type="entry name" value="P-loop_NTPase"/>
</dbReference>
<dbReference type="InterPro" id="IPR003136">
    <property type="entry name" value="Cytidylate_kin"/>
</dbReference>
<dbReference type="Pfam" id="PF02224">
    <property type="entry name" value="Cytidylate_kin"/>
    <property type="match status" value="1"/>
</dbReference>
<dbReference type="GO" id="GO:0036430">
    <property type="term" value="F:CMP kinase activity"/>
    <property type="evidence" value="ECO:0007669"/>
    <property type="project" value="RHEA"/>
</dbReference>
<feature type="domain" description="Cytidylate kinase" evidence="10">
    <location>
        <begin position="5"/>
        <end position="218"/>
    </location>
</feature>
<sequence>MSFVVTIDGPAGAGKSTTAREVASRLGFLYVDTGALYRALALKVRNGGVPPDDPSAVERCARETDVGLSGSPEHAHVWLDGAEVSDAIRTPEVSEMASRLAAQTPVRRRLVEIQRALATRGPLVAEGRDLGTVVFPDAEVKIYLDADLDTRAARRARELKQRGIAATLEQVREELTRRDGRDRGRADSPLQVPPGARVVNTSAMTIDQQVEEILRVVRDHPACPGRGAGDEASGAAGTPGPGPQRG</sequence>
<keyword evidence="5 8" id="KW-0067">ATP-binding</keyword>
<dbReference type="Gene3D" id="3.40.50.300">
    <property type="entry name" value="P-loop containing nucleotide triphosphate hydrolases"/>
    <property type="match status" value="1"/>
</dbReference>
<evidence type="ECO:0000256" key="7">
    <source>
        <dbReference type="ARBA" id="ARBA00048478"/>
    </source>
</evidence>
<protein>
    <recommendedName>
        <fullName evidence="8">Cytidylate kinase</fullName>
        <shortName evidence="8">CK</shortName>
        <ecNumber evidence="8">2.7.4.25</ecNumber>
    </recommendedName>
    <alternativeName>
        <fullName evidence="8">Cytidine monophosphate kinase</fullName>
        <shortName evidence="8">CMP kinase</shortName>
    </alternativeName>
</protein>
<evidence type="ECO:0000256" key="5">
    <source>
        <dbReference type="ARBA" id="ARBA00022840"/>
    </source>
</evidence>
<dbReference type="SUPFAM" id="SSF52540">
    <property type="entry name" value="P-loop containing nucleoside triphosphate hydrolases"/>
    <property type="match status" value="1"/>
</dbReference>
<dbReference type="EC" id="2.7.4.25" evidence="8"/>
<keyword evidence="8" id="KW-0963">Cytoplasm</keyword>
<dbReference type="HAMAP" id="MF_00238">
    <property type="entry name" value="Cytidyl_kinase_type1"/>
    <property type="match status" value="1"/>
</dbReference>
<dbReference type="AlphaFoldDB" id="A0A538U9K4"/>
<dbReference type="InterPro" id="IPR011994">
    <property type="entry name" value="Cytidylate_kinase_dom"/>
</dbReference>
<feature type="compositionally biased region" description="Gly residues" evidence="9">
    <location>
        <begin position="237"/>
        <end position="246"/>
    </location>
</feature>
<comment type="similarity">
    <text evidence="1 8">Belongs to the cytidylate kinase family. Type 1 subfamily.</text>
</comment>
<feature type="binding site" evidence="8">
    <location>
        <begin position="9"/>
        <end position="17"/>
    </location>
    <ligand>
        <name>ATP</name>
        <dbReference type="ChEBI" id="CHEBI:30616"/>
    </ligand>
</feature>
<evidence type="ECO:0000256" key="2">
    <source>
        <dbReference type="ARBA" id="ARBA00022679"/>
    </source>
</evidence>
<comment type="catalytic activity">
    <reaction evidence="6 8">
        <text>dCMP + ATP = dCDP + ADP</text>
        <dbReference type="Rhea" id="RHEA:25094"/>
        <dbReference type="ChEBI" id="CHEBI:30616"/>
        <dbReference type="ChEBI" id="CHEBI:57566"/>
        <dbReference type="ChEBI" id="CHEBI:58593"/>
        <dbReference type="ChEBI" id="CHEBI:456216"/>
        <dbReference type="EC" id="2.7.4.25"/>
    </reaction>
</comment>
<keyword evidence="2 8" id="KW-0808">Transferase</keyword>
<evidence type="ECO:0000256" key="4">
    <source>
        <dbReference type="ARBA" id="ARBA00022777"/>
    </source>
</evidence>
<gene>
    <name evidence="8" type="primary">cmk</name>
    <name evidence="11" type="ORF">E6K81_07030</name>
</gene>
<accession>A0A538U9K4</accession>
<evidence type="ECO:0000256" key="1">
    <source>
        <dbReference type="ARBA" id="ARBA00009427"/>
    </source>
</evidence>
<evidence type="ECO:0000256" key="9">
    <source>
        <dbReference type="SAM" id="MobiDB-lite"/>
    </source>
</evidence>
<evidence type="ECO:0000256" key="8">
    <source>
        <dbReference type="HAMAP-Rule" id="MF_00238"/>
    </source>
</evidence>
<feature type="compositionally biased region" description="Basic and acidic residues" evidence="9">
    <location>
        <begin position="175"/>
        <end position="186"/>
    </location>
</feature>
<dbReference type="Proteomes" id="UP000319771">
    <property type="component" value="Unassembled WGS sequence"/>
</dbReference>
<comment type="catalytic activity">
    <reaction evidence="7 8">
        <text>CMP + ATP = CDP + ADP</text>
        <dbReference type="Rhea" id="RHEA:11600"/>
        <dbReference type="ChEBI" id="CHEBI:30616"/>
        <dbReference type="ChEBI" id="CHEBI:58069"/>
        <dbReference type="ChEBI" id="CHEBI:60377"/>
        <dbReference type="ChEBI" id="CHEBI:456216"/>
        <dbReference type="EC" id="2.7.4.25"/>
    </reaction>
</comment>
<feature type="region of interest" description="Disordered" evidence="9">
    <location>
        <begin position="175"/>
        <end position="195"/>
    </location>
</feature>
<proteinExistence type="inferred from homology"/>
<evidence type="ECO:0000313" key="11">
    <source>
        <dbReference type="EMBL" id="TMQ72566.1"/>
    </source>
</evidence>
<keyword evidence="3 8" id="KW-0547">Nucleotide-binding</keyword>
<dbReference type="EMBL" id="VBPB01000103">
    <property type="protein sequence ID" value="TMQ72566.1"/>
    <property type="molecule type" value="Genomic_DNA"/>
</dbReference>
<comment type="caution">
    <text evidence="11">The sequence shown here is derived from an EMBL/GenBank/DDBJ whole genome shotgun (WGS) entry which is preliminary data.</text>
</comment>
<name>A0A538U9K4_UNCEI</name>
<evidence type="ECO:0000313" key="12">
    <source>
        <dbReference type="Proteomes" id="UP000319771"/>
    </source>
</evidence>
<dbReference type="NCBIfam" id="TIGR00017">
    <property type="entry name" value="cmk"/>
    <property type="match status" value="1"/>
</dbReference>
<evidence type="ECO:0000256" key="3">
    <source>
        <dbReference type="ARBA" id="ARBA00022741"/>
    </source>
</evidence>
<dbReference type="GO" id="GO:0005737">
    <property type="term" value="C:cytoplasm"/>
    <property type="evidence" value="ECO:0007669"/>
    <property type="project" value="UniProtKB-SubCell"/>
</dbReference>
<keyword evidence="4 8" id="KW-0418">Kinase</keyword>
<dbReference type="CDD" id="cd02020">
    <property type="entry name" value="CMPK"/>
    <property type="match status" value="1"/>
</dbReference>
<evidence type="ECO:0000259" key="10">
    <source>
        <dbReference type="Pfam" id="PF02224"/>
    </source>
</evidence>